<dbReference type="InterPro" id="IPR039261">
    <property type="entry name" value="FNR_nucleotide-bd"/>
</dbReference>
<dbReference type="Gene3D" id="3.40.50.80">
    <property type="entry name" value="Nucleotide-binding domain of ferredoxin-NADP reductase (FNR) module"/>
    <property type="match status" value="1"/>
</dbReference>
<sequence>METNTLGWHLGEVSAHKLLKVATSNRRNPTQQGLSYSHGYRVSESPIVALGTLDQEGNIWTTLWGGEKGFARPVAKNVLALQSLLSVKGDPFLGALLELDENNGNNSLEGGGVIKPAGEGKMMSGLSVDLETRDRVKLAGRVLVASLDNNNSGESERAVREMQLAMVIDEGLGNCPKYMNRKEIHAHVPNPTVIGMKGGVKLTSQALGLIEQADMMFLSTTNGKTMDTNHRGGPAGFIRVLRNQDGEVILVYPEYSGNQLYQSIGNLQVDNRIGVVIPDFETSDVLYLTGETELLVGLKAAAVMPHAKVVVKIKVKEARFVKDGLPFRGVSLDRSPYNPPVRRLASEGLPGVVVGDDEGDGPVAIATLVKRHVLSPTIARYTFKLRNEKGRPIPAWKPAQYVTLDFGGELDQGWSHMREDDPQSLNDDFVRTFTVSNCLPEEMEEVTGEETELEITVRRHGPTTGFLWDYKFQVPLELPVLGFGGEDSFRIPTATGGGRSVFVAGGVGITPLLAQAPGLIKADADFILLWSLRSEDLGVVVDSLQRIPGLAQRTRLFVTGVEAENAIEKVNCLGTQGTFQRRLLQQDVLAVKEGQNGTKYYLCASPAMQTILEGWLQGEDFVSESFGY</sequence>
<evidence type="ECO:0000313" key="2">
    <source>
        <dbReference type="EMBL" id="KAK4220019.1"/>
    </source>
</evidence>
<feature type="domain" description="FAD-binding FR-type" evidence="1">
    <location>
        <begin position="361"/>
        <end position="492"/>
    </location>
</feature>
<dbReference type="Gene3D" id="2.30.110.10">
    <property type="entry name" value="Electron Transport, Fmn-binding Protein, Chain A"/>
    <property type="match status" value="1"/>
</dbReference>
<reference evidence="2" key="2">
    <citation type="submission" date="2023-05" db="EMBL/GenBank/DDBJ databases">
        <authorList>
            <consortium name="Lawrence Berkeley National Laboratory"/>
            <person name="Steindorff A."/>
            <person name="Hensen N."/>
            <person name="Bonometti L."/>
            <person name="Westerberg I."/>
            <person name="Brannstrom I.O."/>
            <person name="Guillou S."/>
            <person name="Cros-Aarteil S."/>
            <person name="Calhoun S."/>
            <person name="Haridas S."/>
            <person name="Kuo A."/>
            <person name="Mondo S."/>
            <person name="Pangilinan J."/>
            <person name="Riley R."/>
            <person name="Labutti K."/>
            <person name="Andreopoulos B."/>
            <person name="Lipzen A."/>
            <person name="Chen C."/>
            <person name="Yanf M."/>
            <person name="Daum C."/>
            <person name="Ng V."/>
            <person name="Clum A."/>
            <person name="Ohm R."/>
            <person name="Martin F."/>
            <person name="Silar P."/>
            <person name="Natvig D."/>
            <person name="Lalanne C."/>
            <person name="Gautier V."/>
            <person name="Ament-Velasquez S.L."/>
            <person name="Kruys A."/>
            <person name="Hutchinson M.I."/>
            <person name="Powell A.J."/>
            <person name="Barry K."/>
            <person name="Miller A.N."/>
            <person name="Grigoriev I.V."/>
            <person name="Debuchy R."/>
            <person name="Gladieux P."/>
            <person name="Thoren M.H."/>
            <person name="Johannesson H."/>
        </authorList>
    </citation>
    <scope>NUCLEOTIDE SEQUENCE</scope>
    <source>
        <strain evidence="2">PSN293</strain>
    </source>
</reference>
<reference evidence="2" key="1">
    <citation type="journal article" date="2023" name="Mol. Phylogenet. Evol.">
        <title>Genome-scale phylogeny and comparative genomics of the fungal order Sordariales.</title>
        <authorList>
            <person name="Hensen N."/>
            <person name="Bonometti L."/>
            <person name="Westerberg I."/>
            <person name="Brannstrom I.O."/>
            <person name="Guillou S."/>
            <person name="Cros-Aarteil S."/>
            <person name="Calhoun S."/>
            <person name="Haridas S."/>
            <person name="Kuo A."/>
            <person name="Mondo S."/>
            <person name="Pangilinan J."/>
            <person name="Riley R."/>
            <person name="LaButti K."/>
            <person name="Andreopoulos B."/>
            <person name="Lipzen A."/>
            <person name="Chen C."/>
            <person name="Yan M."/>
            <person name="Daum C."/>
            <person name="Ng V."/>
            <person name="Clum A."/>
            <person name="Steindorff A."/>
            <person name="Ohm R.A."/>
            <person name="Martin F."/>
            <person name="Silar P."/>
            <person name="Natvig D.O."/>
            <person name="Lalanne C."/>
            <person name="Gautier V."/>
            <person name="Ament-Velasquez S.L."/>
            <person name="Kruys A."/>
            <person name="Hutchinson M.I."/>
            <person name="Powell A.J."/>
            <person name="Barry K."/>
            <person name="Miller A.N."/>
            <person name="Grigoriev I.V."/>
            <person name="Debuchy R."/>
            <person name="Gladieux P."/>
            <person name="Hiltunen Thoren M."/>
            <person name="Johannesson H."/>
        </authorList>
    </citation>
    <scope>NUCLEOTIDE SEQUENCE</scope>
    <source>
        <strain evidence="2">PSN293</strain>
    </source>
</reference>
<dbReference type="EMBL" id="MU858046">
    <property type="protein sequence ID" value="KAK4220019.1"/>
    <property type="molecule type" value="Genomic_DNA"/>
</dbReference>
<dbReference type="InterPro" id="IPR017927">
    <property type="entry name" value="FAD-bd_FR_type"/>
</dbReference>
<dbReference type="PANTHER" id="PTHR42815">
    <property type="entry name" value="FAD-BINDING, PUTATIVE (AFU_ORTHOLOGUE AFUA_6G07600)-RELATED"/>
    <property type="match status" value="1"/>
</dbReference>
<keyword evidence="3" id="KW-1185">Reference proteome</keyword>
<dbReference type="InterPro" id="IPR017938">
    <property type="entry name" value="Riboflavin_synthase-like_b-brl"/>
</dbReference>
<dbReference type="AlphaFoldDB" id="A0AAN6YJ30"/>
<dbReference type="PANTHER" id="PTHR42815:SF2">
    <property type="entry name" value="FAD-BINDING, PUTATIVE (AFU_ORTHOLOGUE AFUA_6G07600)-RELATED"/>
    <property type="match status" value="1"/>
</dbReference>
<proteinExistence type="predicted"/>
<accession>A0AAN6YJ30</accession>
<evidence type="ECO:0000313" key="3">
    <source>
        <dbReference type="Proteomes" id="UP001301769"/>
    </source>
</evidence>
<dbReference type="Proteomes" id="UP001301769">
    <property type="component" value="Unassembled WGS sequence"/>
</dbReference>
<dbReference type="InterPro" id="IPR012349">
    <property type="entry name" value="Split_barrel_FMN-bd"/>
</dbReference>
<protein>
    <submittedName>
        <fullName evidence="2">Oxidoreductase</fullName>
    </submittedName>
</protein>
<gene>
    <name evidence="2" type="ORF">QBC37DRAFT_436341</name>
</gene>
<comment type="caution">
    <text evidence="2">The sequence shown here is derived from an EMBL/GenBank/DDBJ whole genome shotgun (WGS) entry which is preliminary data.</text>
</comment>
<name>A0AAN6YJ30_9PEZI</name>
<dbReference type="PROSITE" id="PS51384">
    <property type="entry name" value="FAD_FR"/>
    <property type="match status" value="1"/>
</dbReference>
<dbReference type="GO" id="GO:0016491">
    <property type="term" value="F:oxidoreductase activity"/>
    <property type="evidence" value="ECO:0007669"/>
    <property type="project" value="InterPro"/>
</dbReference>
<dbReference type="SUPFAM" id="SSF63380">
    <property type="entry name" value="Riboflavin synthase domain-like"/>
    <property type="match status" value="1"/>
</dbReference>
<evidence type="ECO:0000259" key="1">
    <source>
        <dbReference type="PROSITE" id="PS51384"/>
    </source>
</evidence>
<organism evidence="2 3">
    <name type="scientific">Rhypophila decipiens</name>
    <dbReference type="NCBI Taxonomy" id="261697"/>
    <lineage>
        <taxon>Eukaryota</taxon>
        <taxon>Fungi</taxon>
        <taxon>Dikarya</taxon>
        <taxon>Ascomycota</taxon>
        <taxon>Pezizomycotina</taxon>
        <taxon>Sordariomycetes</taxon>
        <taxon>Sordariomycetidae</taxon>
        <taxon>Sordariales</taxon>
        <taxon>Naviculisporaceae</taxon>
        <taxon>Rhypophila</taxon>
    </lineage>
</organism>
<dbReference type="SUPFAM" id="SSF52343">
    <property type="entry name" value="Ferredoxin reductase-like, C-terminal NADP-linked domain"/>
    <property type="match status" value="1"/>
</dbReference>